<sequence length="83" mass="9275">MDREIVLGNEFARVRLEVVSGPDGDRLRIAAIRTKRTRMLSAEEVERLSRLPVSRYLEALETPFGPEPELGFSADFPAVGTES</sequence>
<evidence type="ECO:0000256" key="1">
    <source>
        <dbReference type="SAM" id="MobiDB-lite"/>
    </source>
</evidence>
<feature type="region of interest" description="Disordered" evidence="1">
    <location>
        <begin position="63"/>
        <end position="83"/>
    </location>
</feature>
<keyword evidence="3" id="KW-1185">Reference proteome</keyword>
<dbReference type="RefSeq" id="WP_326565279.1">
    <property type="nucleotide sequence ID" value="NZ_CP142149.1"/>
</dbReference>
<dbReference type="Proteomes" id="UP001330812">
    <property type="component" value="Chromosome"/>
</dbReference>
<name>A0ABZ1HVJ9_9PSEU</name>
<organism evidence="2 3">
    <name type="scientific">Amycolatopsis rhabdoformis</name>
    <dbReference type="NCBI Taxonomy" id="1448059"/>
    <lineage>
        <taxon>Bacteria</taxon>
        <taxon>Bacillati</taxon>
        <taxon>Actinomycetota</taxon>
        <taxon>Actinomycetes</taxon>
        <taxon>Pseudonocardiales</taxon>
        <taxon>Pseudonocardiaceae</taxon>
        <taxon>Amycolatopsis</taxon>
    </lineage>
</organism>
<evidence type="ECO:0008006" key="4">
    <source>
        <dbReference type="Google" id="ProtNLM"/>
    </source>
</evidence>
<gene>
    <name evidence="2" type="ORF">VSH64_25895</name>
</gene>
<dbReference type="EMBL" id="CP142149">
    <property type="protein sequence ID" value="WSE26311.1"/>
    <property type="molecule type" value="Genomic_DNA"/>
</dbReference>
<accession>A0ABZ1HVJ9</accession>
<protein>
    <recommendedName>
        <fullName evidence="4">Dihydrodiol dehydrogenase</fullName>
    </recommendedName>
</protein>
<reference evidence="2 3" key="1">
    <citation type="journal article" date="2015" name="Int. J. Syst. Evol. Microbiol.">
        <title>Amycolatopsis rhabdoformis sp. nov., an actinomycete isolated from a tropical forest soil.</title>
        <authorList>
            <person name="Souza W.R."/>
            <person name="Silva R.E."/>
            <person name="Goodfellow M."/>
            <person name="Busarakam K."/>
            <person name="Figueiro F.S."/>
            <person name="Ferreira D."/>
            <person name="Rodrigues-Filho E."/>
            <person name="Moraes L.A.B."/>
            <person name="Zucchi T.D."/>
        </authorList>
    </citation>
    <scope>NUCLEOTIDE SEQUENCE [LARGE SCALE GENOMIC DNA]</scope>
    <source>
        <strain evidence="2 3">NCIMB 14900</strain>
    </source>
</reference>
<evidence type="ECO:0000313" key="3">
    <source>
        <dbReference type="Proteomes" id="UP001330812"/>
    </source>
</evidence>
<proteinExistence type="predicted"/>
<evidence type="ECO:0000313" key="2">
    <source>
        <dbReference type="EMBL" id="WSE26311.1"/>
    </source>
</evidence>